<keyword evidence="8" id="KW-0100">Branched-chain amino acid biosynthesis</keyword>
<comment type="similarity">
    <text evidence="1">Belongs to the isocitrate and isopropylmalate dehydrogenases family.</text>
</comment>
<reference evidence="10" key="1">
    <citation type="submission" date="2017-07" db="EMBL/GenBank/DDBJ databases">
        <title>Taro Niue Genome Assembly and Annotation.</title>
        <authorList>
            <person name="Atibalentja N."/>
            <person name="Keating K."/>
            <person name="Fields C.J."/>
        </authorList>
    </citation>
    <scope>NUCLEOTIDE SEQUENCE</scope>
    <source>
        <strain evidence="10">Niue_2</strain>
        <tissue evidence="10">Leaf</tissue>
    </source>
</reference>
<evidence type="ECO:0000256" key="3">
    <source>
        <dbReference type="ARBA" id="ARBA00022605"/>
    </source>
</evidence>
<dbReference type="Proteomes" id="UP000652761">
    <property type="component" value="Unassembled WGS sequence"/>
</dbReference>
<comment type="caution">
    <text evidence="10">The sequence shown here is derived from an EMBL/GenBank/DDBJ whole genome shotgun (WGS) entry which is preliminary data.</text>
</comment>
<evidence type="ECO:0000256" key="8">
    <source>
        <dbReference type="ARBA" id="ARBA00023304"/>
    </source>
</evidence>
<dbReference type="GO" id="GO:0046872">
    <property type="term" value="F:metal ion binding"/>
    <property type="evidence" value="ECO:0007669"/>
    <property type="project" value="UniProtKB-KW"/>
</dbReference>
<evidence type="ECO:0000256" key="1">
    <source>
        <dbReference type="ARBA" id="ARBA00007769"/>
    </source>
</evidence>
<evidence type="ECO:0000256" key="5">
    <source>
        <dbReference type="ARBA" id="ARBA00022842"/>
    </source>
</evidence>
<organism evidence="10 11">
    <name type="scientific">Colocasia esculenta</name>
    <name type="common">Wild taro</name>
    <name type="synonym">Arum esculentum</name>
    <dbReference type="NCBI Taxonomy" id="4460"/>
    <lineage>
        <taxon>Eukaryota</taxon>
        <taxon>Viridiplantae</taxon>
        <taxon>Streptophyta</taxon>
        <taxon>Embryophyta</taxon>
        <taxon>Tracheophyta</taxon>
        <taxon>Spermatophyta</taxon>
        <taxon>Magnoliopsida</taxon>
        <taxon>Liliopsida</taxon>
        <taxon>Araceae</taxon>
        <taxon>Aroideae</taxon>
        <taxon>Colocasieae</taxon>
        <taxon>Colocasia</taxon>
    </lineage>
</organism>
<keyword evidence="3" id="KW-0028">Amino-acid biosynthesis</keyword>
<keyword evidence="6" id="KW-0560">Oxidoreductase</keyword>
<evidence type="ECO:0000259" key="9">
    <source>
        <dbReference type="SMART" id="SM01329"/>
    </source>
</evidence>
<dbReference type="GO" id="GO:0009098">
    <property type="term" value="P:L-leucine biosynthetic process"/>
    <property type="evidence" value="ECO:0007669"/>
    <property type="project" value="UniProtKB-KW"/>
</dbReference>
<proteinExistence type="inferred from homology"/>
<keyword evidence="5" id="KW-0460">Magnesium</keyword>
<evidence type="ECO:0000256" key="4">
    <source>
        <dbReference type="ARBA" id="ARBA00022723"/>
    </source>
</evidence>
<dbReference type="SUPFAM" id="SSF53659">
    <property type="entry name" value="Isocitrate/Isopropylmalate dehydrogenase-like"/>
    <property type="match status" value="1"/>
</dbReference>
<evidence type="ECO:0000313" key="11">
    <source>
        <dbReference type="Proteomes" id="UP000652761"/>
    </source>
</evidence>
<keyword evidence="4" id="KW-0479">Metal-binding</keyword>
<gene>
    <name evidence="10" type="ORF">Taro_000538</name>
</gene>
<evidence type="ECO:0000256" key="7">
    <source>
        <dbReference type="ARBA" id="ARBA00023027"/>
    </source>
</evidence>
<dbReference type="EMBL" id="NMUH01000010">
    <property type="protein sequence ID" value="MQL68257.1"/>
    <property type="molecule type" value="Genomic_DNA"/>
</dbReference>
<dbReference type="InterPro" id="IPR024084">
    <property type="entry name" value="IsoPropMal-DH-like_dom"/>
</dbReference>
<feature type="domain" description="Isopropylmalate dehydrogenase-like" evidence="9">
    <location>
        <begin position="54"/>
        <end position="168"/>
    </location>
</feature>
<name>A0A843TDG2_COLES</name>
<dbReference type="Gene3D" id="3.40.718.10">
    <property type="entry name" value="Isopropylmalate Dehydrogenase"/>
    <property type="match status" value="1"/>
</dbReference>
<dbReference type="PANTHER" id="PTHR42979:SF1">
    <property type="entry name" value="3-ISOPROPYLMALATE DEHYDROGENASE"/>
    <property type="match status" value="1"/>
</dbReference>
<dbReference type="AlphaFoldDB" id="A0A843TDG2"/>
<dbReference type="SMART" id="SM01329">
    <property type="entry name" value="Iso_dh"/>
    <property type="match status" value="1"/>
</dbReference>
<keyword evidence="7" id="KW-0520">NAD</keyword>
<evidence type="ECO:0000256" key="2">
    <source>
        <dbReference type="ARBA" id="ARBA00022430"/>
    </source>
</evidence>
<sequence>MASCFQVKPTLRPFQTLTPASATTARRSPYLLRRRFPPATVRCVSAAPPWRNYNVTILPGDGIGPEVVSVAKDVLFLAGSLEGIEFKFREMPVGGSALDAVGVPLPEETLSVAKNSDAVLLGAIGGYKWDSNEKHLKPETGLLQLRAGLGVFANLRPATVLPQVQNHL</sequence>
<dbReference type="GO" id="GO:0003862">
    <property type="term" value="F:3-isopropylmalate dehydrogenase activity"/>
    <property type="evidence" value="ECO:0007669"/>
    <property type="project" value="InterPro"/>
</dbReference>
<evidence type="ECO:0000313" key="10">
    <source>
        <dbReference type="EMBL" id="MQL68257.1"/>
    </source>
</evidence>
<accession>A0A843TDG2</accession>
<dbReference type="Pfam" id="PF00180">
    <property type="entry name" value="Iso_dh"/>
    <property type="match status" value="1"/>
</dbReference>
<evidence type="ECO:0000256" key="6">
    <source>
        <dbReference type="ARBA" id="ARBA00023002"/>
    </source>
</evidence>
<keyword evidence="11" id="KW-1185">Reference proteome</keyword>
<dbReference type="PANTHER" id="PTHR42979">
    <property type="entry name" value="3-ISOPROPYLMALATE DEHYDROGENASE"/>
    <property type="match status" value="1"/>
</dbReference>
<dbReference type="InterPro" id="IPR004429">
    <property type="entry name" value="Isopropylmalate_DH"/>
</dbReference>
<dbReference type="OrthoDB" id="419183at2759"/>
<protein>
    <recommendedName>
        <fullName evidence="9">Isopropylmalate dehydrogenase-like domain-containing protein</fullName>
    </recommendedName>
</protein>
<keyword evidence="2" id="KW-0432">Leucine biosynthesis</keyword>